<gene>
    <name evidence="1" type="ORF">P9989_07725</name>
</gene>
<dbReference type="EMBL" id="CP121671">
    <property type="protein sequence ID" value="WFT76241.1"/>
    <property type="molecule type" value="Genomic_DNA"/>
</dbReference>
<dbReference type="RefSeq" id="WP_283078195.1">
    <property type="nucleotide sequence ID" value="NZ_CP121671.1"/>
</dbReference>
<sequence length="118" mass="13624">MPKPPMNDDIKVYNPMLDKSGDRVTNDYGRYQYERAQSSKARVKYKVETDETLDGINFVEIAEINIPTKTKILKGARISWVSRFGELIESDVEGVEEVLNYSGKKVYYRTVYFNQSPS</sequence>
<keyword evidence="2" id="KW-1185">Reference proteome</keyword>
<evidence type="ECO:0000313" key="2">
    <source>
        <dbReference type="Proteomes" id="UP001221597"/>
    </source>
</evidence>
<evidence type="ECO:0000313" key="1">
    <source>
        <dbReference type="EMBL" id="WFT76241.1"/>
    </source>
</evidence>
<organism evidence="1 2">
    <name type="scientific">Halobacillus naozhouensis</name>
    <dbReference type="NCBI Taxonomy" id="554880"/>
    <lineage>
        <taxon>Bacteria</taxon>
        <taxon>Bacillati</taxon>
        <taxon>Bacillota</taxon>
        <taxon>Bacilli</taxon>
        <taxon>Bacillales</taxon>
        <taxon>Bacillaceae</taxon>
        <taxon>Halobacillus</taxon>
    </lineage>
</organism>
<name>A0ABY8J5L1_9BACI</name>
<protein>
    <submittedName>
        <fullName evidence="1">Uncharacterized protein</fullName>
    </submittedName>
</protein>
<reference evidence="1 2" key="1">
    <citation type="submission" date="2023-04" db="EMBL/GenBank/DDBJ databases">
        <title>Genome sequence of Halobacillus naozhouensis KACC 21980.</title>
        <authorList>
            <person name="Kim S."/>
            <person name="Heo J."/>
            <person name="Kwon S.-W."/>
        </authorList>
    </citation>
    <scope>NUCLEOTIDE SEQUENCE [LARGE SCALE GENOMIC DNA]</scope>
    <source>
        <strain evidence="1 2">KCTC 13234</strain>
    </source>
</reference>
<dbReference type="Proteomes" id="UP001221597">
    <property type="component" value="Chromosome"/>
</dbReference>
<accession>A0ABY8J5L1</accession>
<proteinExistence type="predicted"/>